<dbReference type="Pfam" id="PF00482">
    <property type="entry name" value="T2SSF"/>
    <property type="match status" value="2"/>
</dbReference>
<dbReference type="InterPro" id="IPR042094">
    <property type="entry name" value="T2SS_GspF_sf"/>
</dbReference>
<feature type="transmembrane region" description="Helical" evidence="7">
    <location>
        <begin position="213"/>
        <end position="243"/>
    </location>
</feature>
<dbReference type="EMBL" id="LBYQ01000001">
    <property type="protein sequence ID" value="KKR55667.1"/>
    <property type="molecule type" value="Genomic_DNA"/>
</dbReference>
<evidence type="ECO:0000259" key="8">
    <source>
        <dbReference type="Pfam" id="PF00482"/>
    </source>
</evidence>
<evidence type="ECO:0000256" key="5">
    <source>
        <dbReference type="ARBA" id="ARBA00022989"/>
    </source>
</evidence>
<proteinExistence type="inferred from homology"/>
<accession>A0A0G0UZA9</accession>
<protein>
    <submittedName>
        <fullName evidence="9">PulF protein</fullName>
    </submittedName>
</protein>
<dbReference type="Gene3D" id="1.20.81.30">
    <property type="entry name" value="Type II secretion system (T2SS), domain F"/>
    <property type="match status" value="2"/>
</dbReference>
<keyword evidence="3" id="KW-1003">Cell membrane</keyword>
<feature type="transmembrane region" description="Helical" evidence="7">
    <location>
        <begin position="171"/>
        <end position="193"/>
    </location>
</feature>
<dbReference type="PRINTS" id="PR00812">
    <property type="entry name" value="BCTERIALGSPF"/>
</dbReference>
<keyword evidence="5 7" id="KW-1133">Transmembrane helix</keyword>
<name>A0A0G0UZA9_9BACT</name>
<feature type="transmembrane region" description="Helical" evidence="7">
    <location>
        <begin position="379"/>
        <end position="403"/>
    </location>
</feature>
<evidence type="ECO:0000313" key="9">
    <source>
        <dbReference type="EMBL" id="KKR55667.1"/>
    </source>
</evidence>
<dbReference type="Proteomes" id="UP000034489">
    <property type="component" value="Unassembled WGS sequence"/>
</dbReference>
<reference evidence="9 10" key="1">
    <citation type="journal article" date="2015" name="Nature">
        <title>rRNA introns, odd ribosomes, and small enigmatic genomes across a large radiation of phyla.</title>
        <authorList>
            <person name="Brown C.T."/>
            <person name="Hug L.A."/>
            <person name="Thomas B.C."/>
            <person name="Sharon I."/>
            <person name="Castelle C.J."/>
            <person name="Singh A."/>
            <person name="Wilkins M.J."/>
            <person name="Williams K.H."/>
            <person name="Banfield J.F."/>
        </authorList>
    </citation>
    <scope>NUCLEOTIDE SEQUENCE [LARGE SCALE GENOMIC DNA]</scope>
</reference>
<comment type="caution">
    <text evidence="9">The sequence shown here is derived from an EMBL/GenBank/DDBJ whole genome shotgun (WGS) entry which is preliminary data.</text>
</comment>
<sequence length="406" mass="44556">MNNMRFHYTASKSNGKIIDGNCEADNSAEALKYLASQGLKPISLKALEGIDKKGRFLIFGGNITIADKIFLTKYLSLMLKVGTDLLKAIDILIADFNKPAVKAFLIETRLNLEKGQPFYSVFVKYPKVFSPVFVNLVKAGESSGNLEKIFDQLSVSLGREQDLRHKIKAALTYPIILLIASVIILFLLVSFALPKIAGVFISGGFQPPRFSRIVFSVGLFIGDYTWWILGITALMVLGGWYFFAKTLAGRKIIYHFVVKIPFIGDVFKKIALQRFASTLSALLSAGLPILDSLEITAGTVGLIELKESLIRISREGIAKGLTIGEAFKQEPVFPRVVSNLMSISEKAGHIENILATLAGFYESEIESSIKTLVSFLEPLLLLIIGGVIGLIALSIIVPIYQLVGQF</sequence>
<organism evidence="9 10">
    <name type="scientific">Candidatus Curtissbacteria bacterium GW2011_GWA1_40_24</name>
    <dbReference type="NCBI Taxonomy" id="1618406"/>
    <lineage>
        <taxon>Bacteria</taxon>
        <taxon>Candidatus Curtissiibacteriota</taxon>
    </lineage>
</organism>
<evidence type="ECO:0000256" key="2">
    <source>
        <dbReference type="ARBA" id="ARBA00005745"/>
    </source>
</evidence>
<dbReference type="GO" id="GO:0005886">
    <property type="term" value="C:plasma membrane"/>
    <property type="evidence" value="ECO:0007669"/>
    <property type="project" value="UniProtKB-SubCell"/>
</dbReference>
<dbReference type="PANTHER" id="PTHR30012">
    <property type="entry name" value="GENERAL SECRETION PATHWAY PROTEIN"/>
    <property type="match status" value="1"/>
</dbReference>
<evidence type="ECO:0000256" key="7">
    <source>
        <dbReference type="SAM" id="Phobius"/>
    </source>
</evidence>
<evidence type="ECO:0000256" key="6">
    <source>
        <dbReference type="ARBA" id="ARBA00023136"/>
    </source>
</evidence>
<dbReference type="InterPro" id="IPR003004">
    <property type="entry name" value="GspF/PilC"/>
</dbReference>
<evidence type="ECO:0000313" key="10">
    <source>
        <dbReference type="Proteomes" id="UP000034489"/>
    </source>
</evidence>
<evidence type="ECO:0000256" key="1">
    <source>
        <dbReference type="ARBA" id="ARBA00004651"/>
    </source>
</evidence>
<comment type="subcellular location">
    <subcellularLocation>
        <location evidence="1">Cell membrane</location>
        <topology evidence="1">Multi-pass membrane protein</topology>
    </subcellularLocation>
</comment>
<dbReference type="AlphaFoldDB" id="A0A0G0UZA9"/>
<feature type="domain" description="Type II secretion system protein GspF" evidence="8">
    <location>
        <begin position="275"/>
        <end position="398"/>
    </location>
</feature>
<keyword evidence="4 7" id="KW-0812">Transmembrane</keyword>
<dbReference type="InterPro" id="IPR018076">
    <property type="entry name" value="T2SS_GspF_dom"/>
</dbReference>
<evidence type="ECO:0000256" key="3">
    <source>
        <dbReference type="ARBA" id="ARBA00022475"/>
    </source>
</evidence>
<dbReference type="PANTHER" id="PTHR30012:SF0">
    <property type="entry name" value="TYPE II SECRETION SYSTEM PROTEIN F-RELATED"/>
    <property type="match status" value="1"/>
</dbReference>
<gene>
    <name evidence="9" type="ORF">UT92_C0001G0010</name>
</gene>
<evidence type="ECO:0000256" key="4">
    <source>
        <dbReference type="ARBA" id="ARBA00022692"/>
    </source>
</evidence>
<feature type="domain" description="Type II secretion system protein GspF" evidence="8">
    <location>
        <begin position="72"/>
        <end position="194"/>
    </location>
</feature>
<keyword evidence="6 7" id="KW-0472">Membrane</keyword>
<comment type="similarity">
    <text evidence="2">Belongs to the GSP F family.</text>
</comment>